<feature type="transmembrane region" description="Helical" evidence="6">
    <location>
        <begin position="84"/>
        <end position="106"/>
    </location>
</feature>
<accession>A0ABW3ZZB6</accession>
<evidence type="ECO:0000256" key="4">
    <source>
        <dbReference type="ARBA" id="ARBA00023136"/>
    </source>
</evidence>
<dbReference type="CDD" id="cd17365">
    <property type="entry name" value="MFS_PcaK_like"/>
    <property type="match status" value="1"/>
</dbReference>
<feature type="transmembrane region" description="Helical" evidence="6">
    <location>
        <begin position="310"/>
        <end position="330"/>
    </location>
</feature>
<feature type="transmembrane region" description="Helical" evidence="6">
    <location>
        <begin position="169"/>
        <end position="191"/>
    </location>
</feature>
<dbReference type="Pfam" id="PF07690">
    <property type="entry name" value="MFS_1"/>
    <property type="match status" value="1"/>
</dbReference>
<evidence type="ECO:0000313" key="8">
    <source>
        <dbReference type="EMBL" id="MFD1363745.1"/>
    </source>
</evidence>
<reference evidence="9" key="1">
    <citation type="journal article" date="2019" name="Int. J. Syst. Evol. Microbiol.">
        <title>The Global Catalogue of Microorganisms (GCM) 10K type strain sequencing project: providing services to taxonomists for standard genome sequencing and annotation.</title>
        <authorList>
            <consortium name="The Broad Institute Genomics Platform"/>
            <consortium name="The Broad Institute Genome Sequencing Center for Infectious Disease"/>
            <person name="Wu L."/>
            <person name="Ma J."/>
        </authorList>
    </citation>
    <scope>NUCLEOTIDE SEQUENCE [LARGE SCALE GENOMIC DNA]</scope>
    <source>
        <strain evidence="9">CCM 7526</strain>
    </source>
</reference>
<gene>
    <name evidence="8" type="ORF">ACFQ5G_00150</name>
</gene>
<evidence type="ECO:0000259" key="7">
    <source>
        <dbReference type="PROSITE" id="PS50850"/>
    </source>
</evidence>
<evidence type="ECO:0000256" key="6">
    <source>
        <dbReference type="SAM" id="Phobius"/>
    </source>
</evidence>
<feature type="transmembrane region" description="Helical" evidence="6">
    <location>
        <begin position="430"/>
        <end position="451"/>
    </location>
</feature>
<feature type="transmembrane region" description="Helical" evidence="6">
    <location>
        <begin position="112"/>
        <end position="133"/>
    </location>
</feature>
<keyword evidence="9" id="KW-1185">Reference proteome</keyword>
<name>A0ABW3ZZB6_9ACTN</name>
<feature type="transmembrane region" description="Helical" evidence="6">
    <location>
        <begin position="140"/>
        <end position="163"/>
    </location>
</feature>
<feature type="transmembrane region" description="Helical" evidence="6">
    <location>
        <begin position="56"/>
        <end position="72"/>
    </location>
</feature>
<dbReference type="RefSeq" id="WP_317786844.1">
    <property type="nucleotide sequence ID" value="NZ_AP028461.1"/>
</dbReference>
<proteinExistence type="predicted"/>
<keyword evidence="3 6" id="KW-1133">Transmembrane helix</keyword>
<evidence type="ECO:0000256" key="2">
    <source>
        <dbReference type="ARBA" id="ARBA00022692"/>
    </source>
</evidence>
<sequence length="469" mass="48618">MSSTSVRGGRLAGLVVAICWLVVLFDGVDLFIYGAVLPGMLDDPSLGLTKEAAGSLGSYATFGMLLGALGSGPLTDRIGRKKMIIASTAVFSLASGICAAAPSLTVFGLGRFVAGLGLGGLLPIALTMVAEFAPTRRRNLLIGSLMTAHQAGGILAATLGLWLLDSYGWRSAFWIGVLPLFIAVPLVARFLPESLSFLLSRGRTEEARRLADDYGVALPVPTSSVSSTSRSASSSPSPLASPAAASSTSRSAPSSASSFDRAGGVLDLFRGGRWQPTLLFWLASFGGLLLVYGVNTWLPTMMRAEGYDLGSALSFLIVINLGGIVGMLVAGRVADRFGAIPVAAVWFALTAVGVYLLGIRTPIAVTYTIVFLSGVWLFSAQTMVYAAVTTRYDTPNRATAVGSTAGMGRFGAVLGPWLGGQLMAGGNQGWGFTVFAGAAAFAMVFVLLAGLRSRPQSTAEPRTPATATH</sequence>
<evidence type="ECO:0000313" key="9">
    <source>
        <dbReference type="Proteomes" id="UP001597183"/>
    </source>
</evidence>
<feature type="region of interest" description="Disordered" evidence="5">
    <location>
        <begin position="221"/>
        <end position="259"/>
    </location>
</feature>
<feature type="domain" description="Major facilitator superfamily (MFS) profile" evidence="7">
    <location>
        <begin position="15"/>
        <end position="454"/>
    </location>
</feature>
<keyword evidence="2 6" id="KW-0812">Transmembrane</keyword>
<dbReference type="PANTHER" id="PTHR23508">
    <property type="entry name" value="CARBOXYLIC ACID TRANSPORTER PROTEIN HOMOLOG"/>
    <property type="match status" value="1"/>
</dbReference>
<dbReference type="PANTHER" id="PTHR23508:SF10">
    <property type="entry name" value="CARBOXYLIC ACID TRANSPORTER PROTEIN HOMOLOG"/>
    <property type="match status" value="1"/>
</dbReference>
<dbReference type="Proteomes" id="UP001597183">
    <property type="component" value="Unassembled WGS sequence"/>
</dbReference>
<evidence type="ECO:0000256" key="1">
    <source>
        <dbReference type="ARBA" id="ARBA00004651"/>
    </source>
</evidence>
<dbReference type="InterPro" id="IPR011701">
    <property type="entry name" value="MFS"/>
</dbReference>
<dbReference type="SUPFAM" id="SSF103473">
    <property type="entry name" value="MFS general substrate transporter"/>
    <property type="match status" value="1"/>
</dbReference>
<dbReference type="InterPro" id="IPR036259">
    <property type="entry name" value="MFS_trans_sf"/>
</dbReference>
<feature type="transmembrane region" description="Helical" evidence="6">
    <location>
        <begin position="12"/>
        <end position="36"/>
    </location>
</feature>
<feature type="transmembrane region" description="Helical" evidence="6">
    <location>
        <begin position="278"/>
        <end position="298"/>
    </location>
</feature>
<feature type="transmembrane region" description="Helical" evidence="6">
    <location>
        <begin position="400"/>
        <end position="418"/>
    </location>
</feature>
<dbReference type="Gene3D" id="1.20.1250.20">
    <property type="entry name" value="MFS general substrate transporter like domains"/>
    <property type="match status" value="1"/>
</dbReference>
<comment type="caution">
    <text evidence="8">The sequence shown here is derived from an EMBL/GenBank/DDBJ whole genome shotgun (WGS) entry which is preliminary data.</text>
</comment>
<dbReference type="InterPro" id="IPR020846">
    <property type="entry name" value="MFS_dom"/>
</dbReference>
<protein>
    <submittedName>
        <fullName evidence="8">MFS transporter</fullName>
    </submittedName>
</protein>
<comment type="subcellular location">
    <subcellularLocation>
        <location evidence="1">Cell membrane</location>
        <topology evidence="1">Multi-pass membrane protein</topology>
    </subcellularLocation>
</comment>
<dbReference type="PROSITE" id="PS50850">
    <property type="entry name" value="MFS"/>
    <property type="match status" value="1"/>
</dbReference>
<evidence type="ECO:0000256" key="5">
    <source>
        <dbReference type="SAM" id="MobiDB-lite"/>
    </source>
</evidence>
<evidence type="ECO:0000256" key="3">
    <source>
        <dbReference type="ARBA" id="ARBA00022989"/>
    </source>
</evidence>
<feature type="compositionally biased region" description="Low complexity" evidence="5">
    <location>
        <begin position="221"/>
        <end position="258"/>
    </location>
</feature>
<organism evidence="8 9">
    <name type="scientific">Actinoplanes sichuanensis</name>
    <dbReference type="NCBI Taxonomy" id="512349"/>
    <lineage>
        <taxon>Bacteria</taxon>
        <taxon>Bacillati</taxon>
        <taxon>Actinomycetota</taxon>
        <taxon>Actinomycetes</taxon>
        <taxon>Micromonosporales</taxon>
        <taxon>Micromonosporaceae</taxon>
        <taxon>Actinoplanes</taxon>
    </lineage>
</organism>
<feature type="transmembrane region" description="Helical" evidence="6">
    <location>
        <begin position="337"/>
        <end position="358"/>
    </location>
</feature>
<dbReference type="EMBL" id="JBHTMK010000002">
    <property type="protein sequence ID" value="MFD1363745.1"/>
    <property type="molecule type" value="Genomic_DNA"/>
</dbReference>
<feature type="transmembrane region" description="Helical" evidence="6">
    <location>
        <begin position="364"/>
        <end position="388"/>
    </location>
</feature>
<keyword evidence="4 6" id="KW-0472">Membrane</keyword>